<dbReference type="Proteomes" id="UP000326903">
    <property type="component" value="Unassembled WGS sequence"/>
</dbReference>
<name>A0A5J5ILQ5_9BACT</name>
<keyword evidence="4" id="KW-1185">Reference proteome</keyword>
<feature type="chain" id="PRO_5023805840" evidence="1">
    <location>
        <begin position="22"/>
        <end position="218"/>
    </location>
</feature>
<dbReference type="EMBL" id="VYQF01000002">
    <property type="protein sequence ID" value="KAA9039577.1"/>
    <property type="molecule type" value="Genomic_DNA"/>
</dbReference>
<feature type="domain" description="Outer membrane protein beta-barrel" evidence="2">
    <location>
        <begin position="22"/>
        <end position="186"/>
    </location>
</feature>
<evidence type="ECO:0000313" key="4">
    <source>
        <dbReference type="Proteomes" id="UP000326903"/>
    </source>
</evidence>
<dbReference type="AlphaFoldDB" id="A0A5J5ILQ5"/>
<accession>A0A5J5ILQ5</accession>
<dbReference type="RefSeq" id="WP_150414988.1">
    <property type="nucleotide sequence ID" value="NZ_VYQF01000002.1"/>
</dbReference>
<evidence type="ECO:0000259" key="2">
    <source>
        <dbReference type="Pfam" id="PF13568"/>
    </source>
</evidence>
<proteinExistence type="predicted"/>
<dbReference type="Pfam" id="PF13568">
    <property type="entry name" value="OMP_b-brl_2"/>
    <property type="match status" value="1"/>
</dbReference>
<sequence>MKSISLLMTLMILLTASLLSAQTKVGIQAGASFANVTIKAAGISISPKLKTGITAGLFLDVPLSENFGFQPALNFVQKGYEIKDGTVKDHVNLNYIEVPLNFVYNAGKSHGFFIGAGPSIALGLSGRDKYTDSDFPDDNSNDKVKFGSDTDELKQMDLGANAMAGYKSAGGFIISANYNLGFTDISNGDQTNPDEQGTIKNKYFSIRISFMFGGNKHK</sequence>
<protein>
    <submittedName>
        <fullName evidence="3">PorT family protein</fullName>
    </submittedName>
</protein>
<evidence type="ECO:0000256" key="1">
    <source>
        <dbReference type="SAM" id="SignalP"/>
    </source>
</evidence>
<keyword evidence="1" id="KW-0732">Signal</keyword>
<dbReference type="InterPro" id="IPR025665">
    <property type="entry name" value="Beta-barrel_OMP_2"/>
</dbReference>
<evidence type="ECO:0000313" key="3">
    <source>
        <dbReference type="EMBL" id="KAA9039577.1"/>
    </source>
</evidence>
<organism evidence="3 4">
    <name type="scientific">Ginsengibacter hankyongi</name>
    <dbReference type="NCBI Taxonomy" id="2607284"/>
    <lineage>
        <taxon>Bacteria</taxon>
        <taxon>Pseudomonadati</taxon>
        <taxon>Bacteroidota</taxon>
        <taxon>Chitinophagia</taxon>
        <taxon>Chitinophagales</taxon>
        <taxon>Chitinophagaceae</taxon>
        <taxon>Ginsengibacter</taxon>
    </lineage>
</organism>
<gene>
    <name evidence="3" type="ORF">FW778_12245</name>
</gene>
<feature type="signal peptide" evidence="1">
    <location>
        <begin position="1"/>
        <end position="21"/>
    </location>
</feature>
<reference evidence="3 4" key="1">
    <citation type="submission" date="2019-09" db="EMBL/GenBank/DDBJ databases">
        <title>Draft genome sequence of Ginsengibacter sp. BR5-29.</title>
        <authorList>
            <person name="Im W.-T."/>
        </authorList>
    </citation>
    <scope>NUCLEOTIDE SEQUENCE [LARGE SCALE GENOMIC DNA]</scope>
    <source>
        <strain evidence="3 4">BR5-29</strain>
    </source>
</reference>
<comment type="caution">
    <text evidence="3">The sequence shown here is derived from an EMBL/GenBank/DDBJ whole genome shotgun (WGS) entry which is preliminary data.</text>
</comment>